<reference evidence="2" key="1">
    <citation type="submission" date="2022-10" db="EMBL/GenBank/DDBJ databases">
        <title>WGS of marine actinomycetes from Thailand.</title>
        <authorList>
            <person name="Thawai C."/>
        </authorList>
    </citation>
    <scope>NUCLEOTIDE SEQUENCE</scope>
    <source>
        <strain evidence="2">SW21</strain>
    </source>
</reference>
<evidence type="ECO:0000259" key="1">
    <source>
        <dbReference type="PROSITE" id="PS50943"/>
    </source>
</evidence>
<accession>A0A9X3I6E1</accession>
<dbReference type="InterPro" id="IPR010982">
    <property type="entry name" value="Lambda_DNA-bd_dom_sf"/>
</dbReference>
<dbReference type="AlphaFoldDB" id="A0A9X3I6E1"/>
<dbReference type="RefSeq" id="WP_266063115.1">
    <property type="nucleotide sequence ID" value="NZ_JAPKFM010000024.1"/>
</dbReference>
<dbReference type="Proteomes" id="UP001143347">
    <property type="component" value="Unassembled WGS sequence"/>
</dbReference>
<dbReference type="SMART" id="SM00530">
    <property type="entry name" value="HTH_XRE"/>
    <property type="match status" value="1"/>
</dbReference>
<dbReference type="SUPFAM" id="SSF47413">
    <property type="entry name" value="lambda repressor-like DNA-binding domains"/>
    <property type="match status" value="1"/>
</dbReference>
<sequence length="71" mass="7321">MAGPAVSLASVGDAVRDARRERGWSQTQLGAEAGVSRPTIARIERGDDVSVATLAKVTAAVGLTVKIEAME</sequence>
<comment type="caution">
    <text evidence="2">The sequence shown here is derived from an EMBL/GenBank/DDBJ whole genome shotgun (WGS) entry which is preliminary data.</text>
</comment>
<name>A0A9X3I6E1_9ACTN</name>
<dbReference type="EMBL" id="JAPKFM010000024">
    <property type="protein sequence ID" value="MCX2966206.1"/>
    <property type="molecule type" value="Genomic_DNA"/>
</dbReference>
<gene>
    <name evidence="2" type="ORF">OSB52_19155</name>
</gene>
<evidence type="ECO:0000313" key="2">
    <source>
        <dbReference type="EMBL" id="MCX2966206.1"/>
    </source>
</evidence>
<dbReference type="Gene3D" id="1.10.260.40">
    <property type="entry name" value="lambda repressor-like DNA-binding domains"/>
    <property type="match status" value="1"/>
</dbReference>
<dbReference type="Pfam" id="PF01381">
    <property type="entry name" value="HTH_3"/>
    <property type="match status" value="1"/>
</dbReference>
<dbReference type="GO" id="GO:0003677">
    <property type="term" value="F:DNA binding"/>
    <property type="evidence" value="ECO:0007669"/>
    <property type="project" value="InterPro"/>
</dbReference>
<dbReference type="CDD" id="cd00093">
    <property type="entry name" value="HTH_XRE"/>
    <property type="match status" value="1"/>
</dbReference>
<dbReference type="InterPro" id="IPR001387">
    <property type="entry name" value="Cro/C1-type_HTH"/>
</dbReference>
<organism evidence="2 3">
    <name type="scientific">Gordonia aquimaris</name>
    <dbReference type="NCBI Taxonomy" id="2984863"/>
    <lineage>
        <taxon>Bacteria</taxon>
        <taxon>Bacillati</taxon>
        <taxon>Actinomycetota</taxon>
        <taxon>Actinomycetes</taxon>
        <taxon>Mycobacteriales</taxon>
        <taxon>Gordoniaceae</taxon>
        <taxon>Gordonia</taxon>
    </lineage>
</organism>
<keyword evidence="3" id="KW-1185">Reference proteome</keyword>
<evidence type="ECO:0000313" key="3">
    <source>
        <dbReference type="Proteomes" id="UP001143347"/>
    </source>
</evidence>
<feature type="domain" description="HTH cro/C1-type" evidence="1">
    <location>
        <begin position="15"/>
        <end position="69"/>
    </location>
</feature>
<proteinExistence type="predicted"/>
<dbReference type="PROSITE" id="PS50943">
    <property type="entry name" value="HTH_CROC1"/>
    <property type="match status" value="1"/>
</dbReference>
<protein>
    <submittedName>
        <fullName evidence="2">Helix-turn-helix transcriptional regulator</fullName>
    </submittedName>
</protein>